<dbReference type="GO" id="GO:0005634">
    <property type="term" value="C:nucleus"/>
    <property type="evidence" value="ECO:0007669"/>
    <property type="project" value="TreeGrafter"/>
</dbReference>
<feature type="compositionally biased region" description="Basic residues" evidence="1">
    <location>
        <begin position="282"/>
        <end position="291"/>
    </location>
</feature>
<feature type="compositionally biased region" description="Low complexity" evidence="1">
    <location>
        <begin position="51"/>
        <end position="63"/>
    </location>
</feature>
<dbReference type="Proteomes" id="UP001174691">
    <property type="component" value="Unassembled WGS sequence"/>
</dbReference>
<feature type="compositionally biased region" description="Pro residues" evidence="1">
    <location>
        <begin position="124"/>
        <end position="139"/>
    </location>
</feature>
<feature type="region of interest" description="Disordered" evidence="1">
    <location>
        <begin position="264"/>
        <end position="291"/>
    </location>
</feature>
<name>A0AA38R8N7_9PEZI</name>
<feature type="region of interest" description="Disordered" evidence="1">
    <location>
        <begin position="1"/>
        <end position="146"/>
    </location>
</feature>
<proteinExistence type="predicted"/>
<evidence type="ECO:0000313" key="3">
    <source>
        <dbReference type="Proteomes" id="UP001174691"/>
    </source>
</evidence>
<keyword evidence="3" id="KW-1185">Reference proteome</keyword>
<dbReference type="EMBL" id="JANBVN010000147">
    <property type="protein sequence ID" value="KAJ9138293.1"/>
    <property type="molecule type" value="Genomic_DNA"/>
</dbReference>
<evidence type="ECO:0008006" key="4">
    <source>
        <dbReference type="Google" id="ProtNLM"/>
    </source>
</evidence>
<organism evidence="2 3">
    <name type="scientific">Coniochaeta hoffmannii</name>
    <dbReference type="NCBI Taxonomy" id="91930"/>
    <lineage>
        <taxon>Eukaryota</taxon>
        <taxon>Fungi</taxon>
        <taxon>Dikarya</taxon>
        <taxon>Ascomycota</taxon>
        <taxon>Pezizomycotina</taxon>
        <taxon>Sordariomycetes</taxon>
        <taxon>Sordariomycetidae</taxon>
        <taxon>Coniochaetales</taxon>
        <taxon>Coniochaetaceae</taxon>
        <taxon>Coniochaeta</taxon>
    </lineage>
</organism>
<dbReference type="PANTHER" id="PTHR13464:SF0">
    <property type="entry name" value="SAP30-BINDING PROTEIN"/>
    <property type="match status" value="1"/>
</dbReference>
<sequence length="291" mass="30303">MAGLVAYGSSDEEDDVQQQTQSRLTPSAAQQSQNGSSKPSETQSREPSRPQLPVQPSTSTPPQHQQPPLGPLQGPALGPSLGPSLPEAVSPPPAPPGEEDADPSQPPKSPYSQTRALLRDLTLPPVPNTSIPPSPPSSPPRALTSKLDTFLDLKRTKGIHFNARLASSTAARNPGLTDKLLGFVGVATSFENDEGGAGGGGGGGLGVRQYETTLGKEVWDPGALPGWAYKGALRRVVERARKEGERKVGESVEFVSAGRAMVGEVGDRAGTPGGGGVPTVTGKRKSRFDER</sequence>
<dbReference type="Pfam" id="PF07818">
    <property type="entry name" value="HCNGP"/>
    <property type="match status" value="1"/>
</dbReference>
<feature type="compositionally biased region" description="Polar residues" evidence="1">
    <location>
        <begin position="17"/>
        <end position="42"/>
    </location>
</feature>
<feature type="compositionally biased region" description="Low complexity" evidence="1">
    <location>
        <begin position="71"/>
        <end position="88"/>
    </location>
</feature>
<gene>
    <name evidence="2" type="ORF">NKR19_g7906</name>
</gene>
<dbReference type="GO" id="GO:0006355">
    <property type="term" value="P:regulation of DNA-templated transcription"/>
    <property type="evidence" value="ECO:0007669"/>
    <property type="project" value="InterPro"/>
</dbReference>
<accession>A0AA38R8N7</accession>
<dbReference type="AlphaFoldDB" id="A0AA38R8N7"/>
<reference evidence="2" key="1">
    <citation type="submission" date="2022-07" db="EMBL/GenBank/DDBJ databases">
        <title>Fungi with potential for degradation of polypropylene.</title>
        <authorList>
            <person name="Gostincar C."/>
        </authorList>
    </citation>
    <scope>NUCLEOTIDE SEQUENCE</scope>
    <source>
        <strain evidence="2">EXF-13287</strain>
    </source>
</reference>
<dbReference type="InterPro" id="IPR012479">
    <property type="entry name" value="SAP30BP"/>
</dbReference>
<protein>
    <recommendedName>
        <fullName evidence="4">HCNGP-domain-containing protein</fullName>
    </recommendedName>
</protein>
<comment type="caution">
    <text evidence="2">The sequence shown here is derived from an EMBL/GenBank/DDBJ whole genome shotgun (WGS) entry which is preliminary data.</text>
</comment>
<evidence type="ECO:0000313" key="2">
    <source>
        <dbReference type="EMBL" id="KAJ9138293.1"/>
    </source>
</evidence>
<dbReference type="PANTHER" id="PTHR13464">
    <property type="entry name" value="TRANSCRIPTIONAL REGULATOR PROTEIN HCNGP"/>
    <property type="match status" value="1"/>
</dbReference>
<evidence type="ECO:0000256" key="1">
    <source>
        <dbReference type="SAM" id="MobiDB-lite"/>
    </source>
</evidence>